<keyword evidence="3" id="KW-1185">Reference proteome</keyword>
<proteinExistence type="predicted"/>
<organism evidence="2 3">
    <name type="scientific">Tissierella simiarum</name>
    <dbReference type="NCBI Taxonomy" id="2841534"/>
    <lineage>
        <taxon>Bacteria</taxon>
        <taxon>Bacillati</taxon>
        <taxon>Bacillota</taxon>
        <taxon>Tissierellia</taxon>
        <taxon>Tissierellales</taxon>
        <taxon>Tissierellaceae</taxon>
        <taxon>Tissierella</taxon>
    </lineage>
</organism>
<accession>A0ABS6E9B1</accession>
<reference evidence="2 3" key="1">
    <citation type="submission" date="2021-06" db="EMBL/GenBank/DDBJ databases">
        <authorList>
            <person name="Sun Q."/>
            <person name="Li D."/>
        </authorList>
    </citation>
    <scope>NUCLEOTIDE SEQUENCE [LARGE SCALE GENOMIC DNA]</scope>
    <source>
        <strain evidence="2 3">MSJ-40</strain>
    </source>
</reference>
<keyword evidence="1" id="KW-0175">Coiled coil</keyword>
<name>A0ABS6E9B1_9FIRM</name>
<dbReference type="EMBL" id="JAHLPM010000015">
    <property type="protein sequence ID" value="MBU5439501.1"/>
    <property type="molecule type" value="Genomic_DNA"/>
</dbReference>
<evidence type="ECO:0000313" key="2">
    <source>
        <dbReference type="EMBL" id="MBU5439501.1"/>
    </source>
</evidence>
<sequence length="110" mass="13216">MWFDLYEDWGFIETSFAIQYNIRLREETEMSWGEFITLLGGIMPKTPLGQIISIRSENDKDTLKHFTPEQHRVRNEWRSRNTSKIVQMDKKQVERQIKEFQEACKKAFGK</sequence>
<evidence type="ECO:0000256" key="1">
    <source>
        <dbReference type="SAM" id="Coils"/>
    </source>
</evidence>
<comment type="caution">
    <text evidence="2">The sequence shown here is derived from an EMBL/GenBank/DDBJ whole genome shotgun (WGS) entry which is preliminary data.</text>
</comment>
<gene>
    <name evidence="2" type="ORF">KQI42_15910</name>
</gene>
<protein>
    <submittedName>
        <fullName evidence="2">Bacteriophage Gp15 family protein</fullName>
    </submittedName>
</protein>
<evidence type="ECO:0000313" key="3">
    <source>
        <dbReference type="Proteomes" id="UP000749471"/>
    </source>
</evidence>
<feature type="coiled-coil region" evidence="1">
    <location>
        <begin position="83"/>
        <end position="110"/>
    </location>
</feature>
<dbReference type="Proteomes" id="UP000749471">
    <property type="component" value="Unassembled WGS sequence"/>
</dbReference>
<dbReference type="InterPro" id="IPR009660">
    <property type="entry name" value="Phage_A500_Gp15"/>
</dbReference>
<dbReference type="Pfam" id="PF06854">
    <property type="entry name" value="Phage_Gp15"/>
    <property type="match status" value="1"/>
</dbReference>